<dbReference type="Gene3D" id="1.20.1050.10">
    <property type="match status" value="1"/>
</dbReference>
<name>A0A7W4W7I7_9GAMM</name>
<dbReference type="GO" id="GO:0005737">
    <property type="term" value="C:cytoplasm"/>
    <property type="evidence" value="ECO:0007669"/>
    <property type="project" value="TreeGrafter"/>
</dbReference>
<evidence type="ECO:0000313" key="2">
    <source>
        <dbReference type="EMBL" id="MBB3048750.1"/>
    </source>
</evidence>
<dbReference type="InterPro" id="IPR036249">
    <property type="entry name" value="Thioredoxin-like_sf"/>
</dbReference>
<proteinExistence type="predicted"/>
<feature type="domain" description="GST N-terminal" evidence="1">
    <location>
        <begin position="1"/>
        <end position="81"/>
    </location>
</feature>
<sequence length="220" mass="24273">MKITLFGIPLSPYVRKVRATLAYKNIPYEEVFVIPSSPDQPEEFKANSPLGKIPLLKIDDRYLSDSSVICAWLEREFPEKPLLPQDNFDAAQALWFEEYAGSVMTTAMAAHLFAEVVLAKAVFNREPIQSDIDKALNVELPAIFDYLEPRIQGHTLLASGFSMADIAVGAISTAMLHSGHSVDPKTWPNTARYLSGLLEGELFSGLIAEEKQLLASFGIG</sequence>
<dbReference type="PANTHER" id="PTHR43968:SF6">
    <property type="entry name" value="GLUTATHIONE S-TRANSFERASE OMEGA"/>
    <property type="match status" value="1"/>
</dbReference>
<keyword evidence="2" id="KW-0808">Transferase</keyword>
<dbReference type="PROSITE" id="PS50404">
    <property type="entry name" value="GST_NTER"/>
    <property type="match status" value="1"/>
</dbReference>
<evidence type="ECO:0000313" key="3">
    <source>
        <dbReference type="Proteomes" id="UP000537130"/>
    </source>
</evidence>
<gene>
    <name evidence="2" type="ORF">FHR99_003024</name>
</gene>
<dbReference type="InterPro" id="IPR036282">
    <property type="entry name" value="Glutathione-S-Trfase_C_sf"/>
</dbReference>
<dbReference type="Gene3D" id="3.40.30.10">
    <property type="entry name" value="Glutaredoxin"/>
    <property type="match status" value="1"/>
</dbReference>
<organism evidence="2 3">
    <name type="scientific">Litorivivens lipolytica</name>
    <dbReference type="NCBI Taxonomy" id="1524264"/>
    <lineage>
        <taxon>Bacteria</taxon>
        <taxon>Pseudomonadati</taxon>
        <taxon>Pseudomonadota</taxon>
        <taxon>Gammaproteobacteria</taxon>
        <taxon>Litorivivens</taxon>
    </lineage>
</organism>
<dbReference type="PROSITE" id="PS51354">
    <property type="entry name" value="GLUTAREDOXIN_2"/>
    <property type="match status" value="1"/>
</dbReference>
<reference evidence="2 3" key="1">
    <citation type="submission" date="2020-08" db="EMBL/GenBank/DDBJ databases">
        <title>Genomic Encyclopedia of Type Strains, Phase III (KMG-III): the genomes of soil and plant-associated and newly described type strains.</title>
        <authorList>
            <person name="Whitman W."/>
        </authorList>
    </citation>
    <scope>NUCLEOTIDE SEQUENCE [LARGE SCALE GENOMIC DNA]</scope>
    <source>
        <strain evidence="2 3">CECT 8654</strain>
    </source>
</reference>
<dbReference type="GO" id="GO:0004364">
    <property type="term" value="F:glutathione transferase activity"/>
    <property type="evidence" value="ECO:0007669"/>
    <property type="project" value="UniProtKB-EC"/>
</dbReference>
<dbReference type="CDD" id="cd00570">
    <property type="entry name" value="GST_N_family"/>
    <property type="match status" value="1"/>
</dbReference>
<dbReference type="InterPro" id="IPR004045">
    <property type="entry name" value="Glutathione_S-Trfase_N"/>
</dbReference>
<keyword evidence="3" id="KW-1185">Reference proteome</keyword>
<dbReference type="EC" id="2.5.1.18" evidence="2"/>
<dbReference type="SUPFAM" id="SSF47616">
    <property type="entry name" value="GST C-terminal domain-like"/>
    <property type="match status" value="1"/>
</dbReference>
<dbReference type="PANTHER" id="PTHR43968">
    <property type="match status" value="1"/>
</dbReference>
<dbReference type="SFLD" id="SFLDG00358">
    <property type="entry name" value="Main_(cytGST)"/>
    <property type="match status" value="1"/>
</dbReference>
<dbReference type="RefSeq" id="WP_183411516.1">
    <property type="nucleotide sequence ID" value="NZ_JACHWY010000003.1"/>
</dbReference>
<dbReference type="AlphaFoldDB" id="A0A7W4W7I7"/>
<dbReference type="InterPro" id="IPR050983">
    <property type="entry name" value="GST_Omega/HSP26"/>
</dbReference>
<dbReference type="Pfam" id="PF13417">
    <property type="entry name" value="GST_N_3"/>
    <property type="match status" value="1"/>
</dbReference>
<dbReference type="Proteomes" id="UP000537130">
    <property type="component" value="Unassembled WGS sequence"/>
</dbReference>
<dbReference type="SFLD" id="SFLDS00019">
    <property type="entry name" value="Glutathione_Transferase_(cytos"/>
    <property type="match status" value="1"/>
</dbReference>
<dbReference type="EMBL" id="JACHWY010000003">
    <property type="protein sequence ID" value="MBB3048750.1"/>
    <property type="molecule type" value="Genomic_DNA"/>
</dbReference>
<dbReference type="InterPro" id="IPR040079">
    <property type="entry name" value="Glutathione_S-Trfase"/>
</dbReference>
<accession>A0A7W4W7I7</accession>
<evidence type="ECO:0000259" key="1">
    <source>
        <dbReference type="PROSITE" id="PS50404"/>
    </source>
</evidence>
<protein>
    <submittedName>
        <fullName evidence="2">Glutathione S-transferase</fullName>
        <ecNumber evidence="2">2.5.1.18</ecNumber>
    </submittedName>
</protein>
<comment type="caution">
    <text evidence="2">The sequence shown here is derived from an EMBL/GenBank/DDBJ whole genome shotgun (WGS) entry which is preliminary data.</text>
</comment>
<dbReference type="SUPFAM" id="SSF52833">
    <property type="entry name" value="Thioredoxin-like"/>
    <property type="match status" value="1"/>
</dbReference>
<dbReference type="CDD" id="cd00299">
    <property type="entry name" value="GST_C_family"/>
    <property type="match status" value="1"/>
</dbReference>